<dbReference type="AlphaFoldDB" id="A0A1M5I8E4"/>
<dbReference type="Proteomes" id="UP000183988">
    <property type="component" value="Unassembled WGS sequence"/>
</dbReference>
<dbReference type="Pfam" id="PF10368">
    <property type="entry name" value="YkyA"/>
    <property type="match status" value="1"/>
</dbReference>
<organism evidence="3 4">
    <name type="scientific">Ornithinibacillus halophilus</name>
    <dbReference type="NCBI Taxonomy" id="930117"/>
    <lineage>
        <taxon>Bacteria</taxon>
        <taxon>Bacillati</taxon>
        <taxon>Bacillota</taxon>
        <taxon>Bacilli</taxon>
        <taxon>Bacillales</taxon>
        <taxon>Bacillaceae</taxon>
        <taxon>Ornithinibacillus</taxon>
    </lineage>
</organism>
<feature type="coiled-coil region" evidence="1">
    <location>
        <begin position="36"/>
        <end position="143"/>
    </location>
</feature>
<feature type="signal peptide" evidence="2">
    <location>
        <begin position="1"/>
        <end position="20"/>
    </location>
</feature>
<sequence length="218" mass="25497">MRFKKTAIALTISMAAILTACGESVDTEIYNHLEEAVTLEEGYEEQQETIAKLEKQEQEIYSQIIELGIDDFDQIKELSKEALAIIAERQEKIDIEKESIDSAREEFLNTESLITEIEEEKAKETAEKMYQTMEERYNAYDDLYQAYSDSLSLEEELYTMLQSEDIKQEEITEHIQKVNSSYQTVIEANNQFNEYTVQYNDLKKEYYEIADINVSYSE</sequence>
<keyword evidence="2" id="KW-0732">Signal</keyword>
<keyword evidence="3" id="KW-0449">Lipoprotein</keyword>
<evidence type="ECO:0000256" key="2">
    <source>
        <dbReference type="SAM" id="SignalP"/>
    </source>
</evidence>
<dbReference type="RefSeq" id="WP_234982648.1">
    <property type="nucleotide sequence ID" value="NZ_FQVW01000022.1"/>
</dbReference>
<dbReference type="Gene3D" id="1.20.120.570">
    <property type="entry name" value="YkyA-like"/>
    <property type="match status" value="1"/>
</dbReference>
<reference evidence="3 4" key="1">
    <citation type="submission" date="2016-11" db="EMBL/GenBank/DDBJ databases">
        <authorList>
            <person name="Jaros S."/>
            <person name="Januszkiewicz K."/>
            <person name="Wedrychowicz H."/>
        </authorList>
    </citation>
    <scope>NUCLEOTIDE SEQUENCE [LARGE SCALE GENOMIC DNA]</scope>
    <source>
        <strain evidence="3 4">IBRC-M 10683</strain>
    </source>
</reference>
<evidence type="ECO:0000313" key="3">
    <source>
        <dbReference type="EMBL" id="SHG24190.1"/>
    </source>
</evidence>
<dbReference type="InterPro" id="IPR036785">
    <property type="entry name" value="YkyA-like_sf"/>
</dbReference>
<dbReference type="PROSITE" id="PS51257">
    <property type="entry name" value="PROKAR_LIPOPROTEIN"/>
    <property type="match status" value="1"/>
</dbReference>
<protein>
    <submittedName>
        <fullName evidence="3">Putative cell-wall binding lipoprotein</fullName>
    </submittedName>
</protein>
<accession>A0A1M5I8E4</accession>
<name>A0A1M5I8E4_9BACI</name>
<evidence type="ECO:0000256" key="1">
    <source>
        <dbReference type="SAM" id="Coils"/>
    </source>
</evidence>
<keyword evidence="4" id="KW-1185">Reference proteome</keyword>
<dbReference type="InterPro" id="IPR019454">
    <property type="entry name" value="Lipoprot_YkyA-like"/>
</dbReference>
<gene>
    <name evidence="3" type="ORF">SAMN05216225_10225</name>
</gene>
<dbReference type="SUPFAM" id="SSF140423">
    <property type="entry name" value="MW0975(SA0943)-like"/>
    <property type="match status" value="1"/>
</dbReference>
<dbReference type="STRING" id="930117.SAMN05216225_10225"/>
<evidence type="ECO:0000313" key="4">
    <source>
        <dbReference type="Proteomes" id="UP000183988"/>
    </source>
</evidence>
<proteinExistence type="predicted"/>
<feature type="chain" id="PRO_5039210672" evidence="2">
    <location>
        <begin position="21"/>
        <end position="218"/>
    </location>
</feature>
<keyword evidence="1" id="KW-0175">Coiled coil</keyword>
<dbReference type="EMBL" id="FQVW01000022">
    <property type="protein sequence ID" value="SHG24190.1"/>
    <property type="molecule type" value="Genomic_DNA"/>
</dbReference>